<dbReference type="RefSeq" id="WP_012122736.1">
    <property type="nucleotide sequence ID" value="NC_009767.1"/>
</dbReference>
<dbReference type="EMBL" id="CP000804">
    <property type="protein sequence ID" value="ABU60315.1"/>
    <property type="molecule type" value="Genomic_DNA"/>
</dbReference>
<dbReference type="AlphaFoldDB" id="A7NRW9"/>
<organism evidence="2 3">
    <name type="scientific">Roseiflexus castenholzii (strain DSM 13941 / HLO8)</name>
    <dbReference type="NCBI Taxonomy" id="383372"/>
    <lineage>
        <taxon>Bacteria</taxon>
        <taxon>Bacillati</taxon>
        <taxon>Chloroflexota</taxon>
        <taxon>Chloroflexia</taxon>
        <taxon>Chloroflexales</taxon>
        <taxon>Roseiflexineae</taxon>
        <taxon>Roseiflexaceae</taxon>
        <taxon>Roseiflexus</taxon>
    </lineage>
</organism>
<feature type="transmembrane region" description="Helical" evidence="1">
    <location>
        <begin position="39"/>
        <end position="66"/>
    </location>
</feature>
<name>A7NRW9_ROSCS</name>
<dbReference type="OrthoDB" id="9892235at2"/>
<keyword evidence="1" id="KW-1133">Transmembrane helix</keyword>
<keyword evidence="1" id="KW-0812">Transmembrane</keyword>
<dbReference type="KEGG" id="rca:Rcas_4288"/>
<sequence>MERRLSTWYAAIDDMVCQMAARVQAWRLLHAEGQGLVEYSLLLALLVLVVIGIVSVMGNTVSGLWYQRIIERWPSS</sequence>
<evidence type="ECO:0000313" key="2">
    <source>
        <dbReference type="EMBL" id="ABU60315.1"/>
    </source>
</evidence>
<keyword evidence="3" id="KW-1185">Reference proteome</keyword>
<evidence type="ECO:0008006" key="4">
    <source>
        <dbReference type="Google" id="ProtNLM"/>
    </source>
</evidence>
<protein>
    <recommendedName>
        <fullName evidence="4">Flp/Fap pilin component</fullName>
    </recommendedName>
</protein>
<reference evidence="2 3" key="1">
    <citation type="submission" date="2007-08" db="EMBL/GenBank/DDBJ databases">
        <title>Complete sequence of Roseiflexus castenholzii DSM 13941.</title>
        <authorList>
            <consortium name="US DOE Joint Genome Institute"/>
            <person name="Copeland A."/>
            <person name="Lucas S."/>
            <person name="Lapidus A."/>
            <person name="Barry K."/>
            <person name="Glavina del Rio T."/>
            <person name="Dalin E."/>
            <person name="Tice H."/>
            <person name="Pitluck S."/>
            <person name="Thompson L.S."/>
            <person name="Brettin T."/>
            <person name="Bruce D."/>
            <person name="Detter J.C."/>
            <person name="Han C."/>
            <person name="Tapia R."/>
            <person name="Schmutz J."/>
            <person name="Larimer F."/>
            <person name="Land M."/>
            <person name="Hauser L."/>
            <person name="Kyrpides N."/>
            <person name="Mikhailova N."/>
            <person name="Bryant D.A."/>
            <person name="Hanada S."/>
            <person name="Tsukatani Y."/>
            <person name="Richardson P."/>
        </authorList>
    </citation>
    <scope>NUCLEOTIDE SEQUENCE [LARGE SCALE GENOMIC DNA]</scope>
    <source>
        <strain evidence="3">DSM 13941 / HLO8</strain>
    </source>
</reference>
<accession>A7NRW9</accession>
<evidence type="ECO:0000313" key="3">
    <source>
        <dbReference type="Proteomes" id="UP000000263"/>
    </source>
</evidence>
<dbReference type="Proteomes" id="UP000000263">
    <property type="component" value="Chromosome"/>
</dbReference>
<proteinExistence type="predicted"/>
<evidence type="ECO:0000256" key="1">
    <source>
        <dbReference type="SAM" id="Phobius"/>
    </source>
</evidence>
<keyword evidence="1" id="KW-0472">Membrane</keyword>
<dbReference type="HOGENOM" id="CLU_2652202_0_0_0"/>
<gene>
    <name evidence="2" type="ordered locus">Rcas_4288</name>
</gene>